<organism evidence="3 4">
    <name type="scientific">Exidia glandulosa HHB12029</name>
    <dbReference type="NCBI Taxonomy" id="1314781"/>
    <lineage>
        <taxon>Eukaryota</taxon>
        <taxon>Fungi</taxon>
        <taxon>Dikarya</taxon>
        <taxon>Basidiomycota</taxon>
        <taxon>Agaricomycotina</taxon>
        <taxon>Agaricomycetes</taxon>
        <taxon>Auriculariales</taxon>
        <taxon>Exidiaceae</taxon>
        <taxon>Exidia</taxon>
    </lineage>
</organism>
<dbReference type="PANTHER" id="PTHR33840">
    <property type="match status" value="1"/>
</dbReference>
<dbReference type="Pfam" id="PF09994">
    <property type="entry name" value="T6SS_Tle1-like_cat"/>
    <property type="match status" value="1"/>
</dbReference>
<sequence>MFQSACHIAGSPGPTTALALVVAAIVLLSTIAYRTGRFRLQGIAFPTAKPAIAPEIIDDSGGVPRTVPRARIPCQCKSDGRNLVVCIDGTSNQFSKKNTNVVELYSRLVKDPDTQITFYNSGIGTYATPSWKSWSYYQQVLGHKIDLAIAWRFERILLSAYLWLSENYKKGDRIYLFGFSRGAYQVRALSAMIDAVGLIHKGNQDQIPFAYQLYAETKQVDAGMKERFKATFSWKGVRVHFVGAWDTVSSVGIIRDKNLPGTADGMRHVCYFRHALALHEHRVKFLPEYVRGGLGPEIDPTEDPKALHTKEVWFTGSHSDMYFGPSLRWMSFEATQFGLLLEDAPRKWEASMISDSLTAVWNLFEYLPLPHLSYKGQEDTTWWCAITLLPQLLISSTSGLMSESSA</sequence>
<keyword evidence="4" id="KW-1185">Reference proteome</keyword>
<dbReference type="InterPro" id="IPR018712">
    <property type="entry name" value="Tle1-like_cat"/>
</dbReference>
<keyword evidence="1" id="KW-0812">Transmembrane</keyword>
<feature type="domain" description="T6SS Phospholipase effector Tle1-like catalytic" evidence="2">
    <location>
        <begin position="81"/>
        <end position="321"/>
    </location>
</feature>
<dbReference type="PANTHER" id="PTHR33840:SF2">
    <property type="entry name" value="TLE1 PHOSPHOLIPASE DOMAIN-CONTAINING PROTEIN"/>
    <property type="match status" value="1"/>
</dbReference>
<feature type="transmembrane region" description="Helical" evidence="1">
    <location>
        <begin position="15"/>
        <end position="33"/>
    </location>
</feature>
<evidence type="ECO:0000259" key="2">
    <source>
        <dbReference type="Pfam" id="PF09994"/>
    </source>
</evidence>
<keyword evidence="1" id="KW-1133">Transmembrane helix</keyword>
<dbReference type="EMBL" id="KV425905">
    <property type="protein sequence ID" value="KZV99940.1"/>
    <property type="molecule type" value="Genomic_DNA"/>
</dbReference>
<gene>
    <name evidence="3" type="ORF">EXIGLDRAFT_668066</name>
</gene>
<keyword evidence="1" id="KW-0472">Membrane</keyword>
<proteinExistence type="predicted"/>
<reference evidence="3 4" key="1">
    <citation type="journal article" date="2016" name="Mol. Biol. Evol.">
        <title>Comparative Genomics of Early-Diverging Mushroom-Forming Fungi Provides Insights into the Origins of Lignocellulose Decay Capabilities.</title>
        <authorList>
            <person name="Nagy L.G."/>
            <person name="Riley R."/>
            <person name="Tritt A."/>
            <person name="Adam C."/>
            <person name="Daum C."/>
            <person name="Floudas D."/>
            <person name="Sun H."/>
            <person name="Yadav J.S."/>
            <person name="Pangilinan J."/>
            <person name="Larsson K.H."/>
            <person name="Matsuura K."/>
            <person name="Barry K."/>
            <person name="Labutti K."/>
            <person name="Kuo R."/>
            <person name="Ohm R.A."/>
            <person name="Bhattacharya S.S."/>
            <person name="Shirouzu T."/>
            <person name="Yoshinaga Y."/>
            <person name="Martin F.M."/>
            <person name="Grigoriev I.V."/>
            <person name="Hibbett D.S."/>
        </authorList>
    </citation>
    <scope>NUCLEOTIDE SEQUENCE [LARGE SCALE GENOMIC DNA]</scope>
    <source>
        <strain evidence="3 4">HHB12029</strain>
    </source>
</reference>
<evidence type="ECO:0000256" key="1">
    <source>
        <dbReference type="SAM" id="Phobius"/>
    </source>
</evidence>
<dbReference type="STRING" id="1314781.A0A165MYD3"/>
<dbReference type="InParanoid" id="A0A165MYD3"/>
<accession>A0A165MYD3</accession>
<dbReference type="OrthoDB" id="3162439at2759"/>
<dbReference type="Proteomes" id="UP000077266">
    <property type="component" value="Unassembled WGS sequence"/>
</dbReference>
<dbReference type="AlphaFoldDB" id="A0A165MYD3"/>
<protein>
    <recommendedName>
        <fullName evidence="2">T6SS Phospholipase effector Tle1-like catalytic domain-containing protein</fullName>
    </recommendedName>
</protein>
<evidence type="ECO:0000313" key="3">
    <source>
        <dbReference type="EMBL" id="KZV99940.1"/>
    </source>
</evidence>
<name>A0A165MYD3_EXIGL</name>
<evidence type="ECO:0000313" key="4">
    <source>
        <dbReference type="Proteomes" id="UP000077266"/>
    </source>
</evidence>